<dbReference type="PANTHER" id="PTHR12186:SF2">
    <property type="entry name" value="FGFR1 ONCOGENE PARTNER 2 HOMOLOG"/>
    <property type="match status" value="1"/>
</dbReference>
<organism evidence="4">
    <name type="scientific">Schistocephalus solidus</name>
    <name type="common">Tapeworm</name>
    <dbReference type="NCBI Taxonomy" id="70667"/>
    <lineage>
        <taxon>Eukaryota</taxon>
        <taxon>Metazoa</taxon>
        <taxon>Spiralia</taxon>
        <taxon>Lophotrochozoa</taxon>
        <taxon>Platyhelminthes</taxon>
        <taxon>Cestoda</taxon>
        <taxon>Eucestoda</taxon>
        <taxon>Diphyllobothriidea</taxon>
        <taxon>Diphyllobothriidae</taxon>
        <taxon>Schistocephalus</taxon>
    </lineage>
</organism>
<evidence type="ECO:0000256" key="3">
    <source>
        <dbReference type="SAM" id="Coils"/>
    </source>
</evidence>
<feature type="coiled-coil region" evidence="3">
    <location>
        <begin position="90"/>
        <end position="117"/>
    </location>
</feature>
<dbReference type="AlphaFoldDB" id="A0A0X3P8W6"/>
<feature type="non-terminal residue" evidence="4">
    <location>
        <position position="1"/>
    </location>
</feature>
<dbReference type="InterPro" id="IPR008555">
    <property type="entry name" value="SIKE"/>
</dbReference>
<gene>
    <name evidence="4" type="ORF">TR87160</name>
</gene>
<feature type="coiled-coil region" evidence="3">
    <location>
        <begin position="189"/>
        <end position="223"/>
    </location>
</feature>
<accession>A0A0X3P8W6</accession>
<comment type="similarity">
    <text evidence="1">Belongs to the SIKE family.</text>
</comment>
<proteinExistence type="inferred from homology"/>
<protein>
    <recommendedName>
        <fullName evidence="5">FGFR1 oncogene partner 2 homolog</fullName>
    </recommendedName>
</protein>
<evidence type="ECO:0000256" key="2">
    <source>
        <dbReference type="ARBA" id="ARBA00023054"/>
    </source>
</evidence>
<sequence>RILTTVKRSLPHSLYAGTMKPTVDKILKDVQLLSKRMRTREQTADELLSKATELNLQLEAMRQYREESLEYVEIAKRAEKSPRRPLVLCLAAENKQLEQLKMQNLTLEKSLTEHQSALEMIMTKYREQISQLMRTSAVEKALQESAPSAVVAGCSDRLKDHQSSNFARQAKALTEERLLMMAAIAQEVAEQSDRYSAELETELQRLETENAGLRDLLAISTKQQQPQQSSGGDARFATVSASGFDDSVSFGELSGRSPPIGIGADSRPSGAASVFVEETPGRSGLDGRLDSFGNPQDSNFSEDLHFGILSQNKLTG</sequence>
<keyword evidence="2 3" id="KW-0175">Coiled coil</keyword>
<evidence type="ECO:0008006" key="5">
    <source>
        <dbReference type="Google" id="ProtNLM"/>
    </source>
</evidence>
<reference evidence="4" key="1">
    <citation type="submission" date="2016-01" db="EMBL/GenBank/DDBJ databases">
        <title>Reference transcriptome for the parasite Schistocephalus solidus: insights into the molecular evolution of parasitism.</title>
        <authorList>
            <person name="Hebert F.O."/>
            <person name="Grambauer S."/>
            <person name="Barber I."/>
            <person name="Landry C.R."/>
            <person name="Aubin-Horth N."/>
        </authorList>
    </citation>
    <scope>NUCLEOTIDE SEQUENCE</scope>
</reference>
<evidence type="ECO:0000256" key="1">
    <source>
        <dbReference type="ARBA" id="ARBA00005537"/>
    </source>
</evidence>
<dbReference type="Pfam" id="PF05769">
    <property type="entry name" value="SIKE"/>
    <property type="match status" value="1"/>
</dbReference>
<name>A0A0X3P8W6_SCHSO</name>
<evidence type="ECO:0000313" key="4">
    <source>
        <dbReference type="EMBL" id="JAP48411.1"/>
    </source>
</evidence>
<dbReference type="EMBL" id="GEEE01014814">
    <property type="protein sequence ID" value="JAP48411.1"/>
    <property type="molecule type" value="Transcribed_RNA"/>
</dbReference>
<dbReference type="PANTHER" id="PTHR12186">
    <property type="entry name" value="SIKE FAMILY MEMBER"/>
    <property type="match status" value="1"/>
</dbReference>